<dbReference type="Pfam" id="PF01841">
    <property type="entry name" value="Transglut_core"/>
    <property type="match status" value="1"/>
</dbReference>
<organism evidence="4 5">
    <name type="scientific">Lujinxingia litoralis</name>
    <dbReference type="NCBI Taxonomy" id="2211119"/>
    <lineage>
        <taxon>Bacteria</taxon>
        <taxon>Deltaproteobacteria</taxon>
        <taxon>Bradymonadales</taxon>
        <taxon>Lujinxingiaceae</taxon>
        <taxon>Lujinxingia</taxon>
    </lineage>
</organism>
<evidence type="ECO:0000313" key="5">
    <source>
        <dbReference type="Proteomes" id="UP000249169"/>
    </source>
</evidence>
<feature type="region of interest" description="Disordered" evidence="1">
    <location>
        <begin position="59"/>
        <end position="83"/>
    </location>
</feature>
<dbReference type="Proteomes" id="UP000249169">
    <property type="component" value="Unassembled WGS sequence"/>
</dbReference>
<feature type="chain" id="PRO_5016256219" description="Transglutaminase-like domain-containing protein" evidence="2">
    <location>
        <begin position="33"/>
        <end position="732"/>
    </location>
</feature>
<evidence type="ECO:0000259" key="3">
    <source>
        <dbReference type="Pfam" id="PF01841"/>
    </source>
</evidence>
<evidence type="ECO:0000256" key="2">
    <source>
        <dbReference type="SAM" id="SignalP"/>
    </source>
</evidence>
<accession>A0A328CCI7</accession>
<name>A0A328CCI7_9DELT</name>
<evidence type="ECO:0000313" key="4">
    <source>
        <dbReference type="EMBL" id="RAL25436.1"/>
    </source>
</evidence>
<feature type="domain" description="Transglutaminase-like" evidence="3">
    <location>
        <begin position="97"/>
        <end position="213"/>
    </location>
</feature>
<feature type="signal peptide" evidence="2">
    <location>
        <begin position="1"/>
        <end position="32"/>
    </location>
</feature>
<dbReference type="Gene3D" id="3.10.620.30">
    <property type="match status" value="1"/>
</dbReference>
<evidence type="ECO:0000256" key="1">
    <source>
        <dbReference type="SAM" id="MobiDB-lite"/>
    </source>
</evidence>
<dbReference type="RefSeq" id="WP_111728608.1">
    <property type="nucleotide sequence ID" value="NZ_QHKO01000001.1"/>
</dbReference>
<dbReference type="InterPro" id="IPR002931">
    <property type="entry name" value="Transglutaminase-like"/>
</dbReference>
<sequence length="732" mass="79018">MRMGRHLGGIGMWGALLLCSTALLFNAPPASAQQADQTPATAPDVPALSDTDARAFQRQGKEFQERGQALAKSADASQPLSPEEVLRQIPRPHTPGNIYRWVRDTIAFEPYAGALRGVQGTLIAGAGNAVDQALLTEALLRQAGHPTRFASGRLHAADATEVLQRAAGTAHLRSGSALPKLAAATLDPGLVAQLRDHIWVETRFQGAYIPVDPVAAPLVGMTPARAQEHSEKLPAHFETSFDIELVGRLNDTQRISHLTVSGPLPRYAYRTLSLAFEPDPTRNRGRVPVLAVGEQTTRGQSIPVEALESLELVFRLRFGDRERRWTQTLYRSSQDVDIFTFDQQHFGVTIIPGWSSDAWVARRAAQATSESAELLIQWSDSLAATAPPGADATHALETSNALLHRLNAALPAAFIRNLDRALAHHARLLGVHPLLTEPRAVVTATLRRGDQLYVDLQLSGDRVDATPLGNVPPVATAAFGGMYGQLLDTLTADFLESYGNRQIVTVARIFRHATSHQIPMTTLDARTQENLKRLPLDTSTHERITDQLRRHGRVTLSPTRSVPLDDVEHFGWWSVDPASGLMRAHPADAMLDGVPRGESHEVTNAQLLRAFSGHIDSALSATSAALQPTPATRSAICVATREYLALSRAFCATRQPLASPELSACLVDPQGGLETASGHDLLGLAAGSCTEQLARTRCGAVYARAIARGELQVLAGETSEEPELSSPLPHCP</sequence>
<dbReference type="OrthoDB" id="5482258at2"/>
<keyword evidence="5" id="KW-1185">Reference proteome</keyword>
<comment type="caution">
    <text evidence="4">The sequence shown here is derived from an EMBL/GenBank/DDBJ whole genome shotgun (WGS) entry which is preliminary data.</text>
</comment>
<dbReference type="AlphaFoldDB" id="A0A328CCI7"/>
<keyword evidence="2" id="KW-0732">Signal</keyword>
<protein>
    <recommendedName>
        <fullName evidence="3">Transglutaminase-like domain-containing protein</fullName>
    </recommendedName>
</protein>
<dbReference type="SUPFAM" id="SSF54001">
    <property type="entry name" value="Cysteine proteinases"/>
    <property type="match status" value="1"/>
</dbReference>
<dbReference type="InterPro" id="IPR038765">
    <property type="entry name" value="Papain-like_cys_pep_sf"/>
</dbReference>
<dbReference type="EMBL" id="QHKO01000001">
    <property type="protein sequence ID" value="RAL25436.1"/>
    <property type="molecule type" value="Genomic_DNA"/>
</dbReference>
<gene>
    <name evidence="4" type="ORF">DL240_04290</name>
</gene>
<proteinExistence type="predicted"/>
<reference evidence="4 5" key="1">
    <citation type="submission" date="2018-05" db="EMBL/GenBank/DDBJ databases">
        <title>Lujinxingia marina gen. nov. sp. nov., a new facultative anaerobic member of the class Deltaproteobacteria, and proposal of Lujinxingaceae fam. nov.</title>
        <authorList>
            <person name="Li C.-M."/>
        </authorList>
    </citation>
    <scope>NUCLEOTIDE SEQUENCE [LARGE SCALE GENOMIC DNA]</scope>
    <source>
        <strain evidence="4 5">B210</strain>
    </source>
</reference>